<keyword evidence="1 3" id="KW-0808">Transferase</keyword>
<organism evidence="3 4">
    <name type="scientific">Flexivirga oryzae</name>
    <dbReference type="NCBI Taxonomy" id="1794944"/>
    <lineage>
        <taxon>Bacteria</taxon>
        <taxon>Bacillati</taxon>
        <taxon>Actinomycetota</taxon>
        <taxon>Actinomycetes</taxon>
        <taxon>Micrococcales</taxon>
        <taxon>Dermacoccaceae</taxon>
        <taxon>Flexivirga</taxon>
    </lineage>
</organism>
<keyword evidence="4" id="KW-1185">Reference proteome</keyword>
<name>A0A839N7C8_9MICO</name>
<accession>A0A839N7C8</accession>
<dbReference type="GO" id="GO:0033608">
    <property type="term" value="F:formyl-CoA transferase activity"/>
    <property type="evidence" value="ECO:0007669"/>
    <property type="project" value="UniProtKB-EC"/>
</dbReference>
<dbReference type="InterPro" id="IPR044855">
    <property type="entry name" value="CoA-Trfase_III_dom3_sf"/>
</dbReference>
<evidence type="ECO:0000256" key="1">
    <source>
        <dbReference type="ARBA" id="ARBA00022679"/>
    </source>
</evidence>
<evidence type="ECO:0000313" key="4">
    <source>
        <dbReference type="Proteomes" id="UP000559182"/>
    </source>
</evidence>
<dbReference type="InterPro" id="IPR050483">
    <property type="entry name" value="CoA-transferase_III_domain"/>
</dbReference>
<evidence type="ECO:0000313" key="3">
    <source>
        <dbReference type="EMBL" id="MBB2891546.1"/>
    </source>
</evidence>
<gene>
    <name evidence="3" type="ORF">FHU39_001530</name>
</gene>
<reference evidence="3 4" key="1">
    <citation type="submission" date="2020-08" db="EMBL/GenBank/DDBJ databases">
        <title>Sequencing the genomes of 1000 actinobacteria strains.</title>
        <authorList>
            <person name="Klenk H.-P."/>
        </authorList>
    </citation>
    <scope>NUCLEOTIDE SEQUENCE [LARGE SCALE GENOMIC DNA]</scope>
    <source>
        <strain evidence="3 4">DSM 105369</strain>
    </source>
</reference>
<dbReference type="EC" id="2.8.3.19" evidence="3"/>
<dbReference type="InterPro" id="IPR003673">
    <property type="entry name" value="CoA-Trfase_fam_III"/>
</dbReference>
<sequence length="407" mass="42985">MSNSAAAADGAWQTHEGALSGLRVLDLTRVLSGPFASMILADLGADVIKVEDDRTGDDTRGWGPPFQGDDAAYFHAVNRGKRSLALDLKSDAGRAAALQLADTADVVLENFRPGTAARLGLGYEQLAQRNPTIVYGSVSGFGHTGPLHERAGYDAIAQAMSGIMSVTGETDGDSVRFGVAGADLAAGMWVTIGVLAALRSREQTGHGQHVDIALLDAETSWLTYVAQNYFASGNTPRRHGSAHPNIVPYQAFRTADGEIMIAVGNDALWRRFAPAVGLADLADDPAYATNADRVQRRETLLPLIETALKERTATEWAQLLTEAGIPVGPIHSVPDALSQPQLAAREMVVDLPHSTLGSVRTLGTPLKLSGTPAALRHASPVHGEHTASILESLRSPSTRATGSEHES</sequence>
<dbReference type="EC" id="2.8.3.16" evidence="3"/>
<comment type="caution">
    <text evidence="3">The sequence shown here is derived from an EMBL/GenBank/DDBJ whole genome shotgun (WGS) entry which is preliminary data.</text>
</comment>
<proteinExistence type="predicted"/>
<dbReference type="Gene3D" id="3.30.1540.10">
    <property type="entry name" value="formyl-coa transferase, domain 3"/>
    <property type="match status" value="1"/>
</dbReference>
<dbReference type="InterPro" id="IPR023606">
    <property type="entry name" value="CoA-Trfase_III_dom_1_sf"/>
</dbReference>
<dbReference type="SUPFAM" id="SSF89796">
    <property type="entry name" value="CoA-transferase family III (CaiB/BaiF)"/>
    <property type="match status" value="1"/>
</dbReference>
<dbReference type="RefSeq" id="WP_183319802.1">
    <property type="nucleotide sequence ID" value="NZ_JACHVQ010000001.1"/>
</dbReference>
<protein>
    <submittedName>
        <fullName evidence="3">Formyl-CoA transferase/CoA:oxalate CoA-transferase</fullName>
        <ecNumber evidence="3">2.8.3.16</ecNumber>
        <ecNumber evidence="3">2.8.3.19</ecNumber>
    </submittedName>
</protein>
<dbReference type="PANTHER" id="PTHR48207:SF3">
    <property type="entry name" value="SUCCINATE--HYDROXYMETHYLGLUTARATE COA-TRANSFERASE"/>
    <property type="match status" value="1"/>
</dbReference>
<dbReference type="EMBL" id="JACHVQ010000001">
    <property type="protein sequence ID" value="MBB2891546.1"/>
    <property type="molecule type" value="Genomic_DNA"/>
</dbReference>
<feature type="region of interest" description="Disordered" evidence="2">
    <location>
        <begin position="377"/>
        <end position="407"/>
    </location>
</feature>
<dbReference type="Proteomes" id="UP000559182">
    <property type="component" value="Unassembled WGS sequence"/>
</dbReference>
<dbReference type="PANTHER" id="PTHR48207">
    <property type="entry name" value="SUCCINATE--HYDROXYMETHYLGLUTARATE COA-TRANSFERASE"/>
    <property type="match status" value="1"/>
</dbReference>
<dbReference type="AlphaFoldDB" id="A0A839N7C8"/>
<evidence type="ECO:0000256" key="2">
    <source>
        <dbReference type="SAM" id="MobiDB-lite"/>
    </source>
</evidence>
<dbReference type="Gene3D" id="3.40.50.10540">
    <property type="entry name" value="Crotonobetainyl-coa:carnitine coa-transferase, domain 1"/>
    <property type="match status" value="1"/>
</dbReference>
<dbReference type="Pfam" id="PF02515">
    <property type="entry name" value="CoA_transf_3"/>
    <property type="match status" value="1"/>
</dbReference>